<name>A0ABW8YYA0_9FLAO</name>
<dbReference type="InterPro" id="IPR008969">
    <property type="entry name" value="CarboxyPept-like_regulatory"/>
</dbReference>
<proteinExistence type="predicted"/>
<dbReference type="Gene3D" id="2.60.40.1120">
    <property type="entry name" value="Carboxypeptidase-like, regulatory domain"/>
    <property type="match status" value="1"/>
</dbReference>
<accession>A0ABW8YYA0</accession>
<dbReference type="Proteomes" id="UP001629156">
    <property type="component" value="Unassembled WGS sequence"/>
</dbReference>
<gene>
    <name evidence="1" type="ORF">ABS766_11150</name>
</gene>
<keyword evidence="2" id="KW-1185">Reference proteome</keyword>
<dbReference type="SUPFAM" id="SSF49464">
    <property type="entry name" value="Carboxypeptidase regulatory domain-like"/>
    <property type="match status" value="1"/>
</dbReference>
<evidence type="ECO:0000313" key="1">
    <source>
        <dbReference type="EMBL" id="MFL9844975.1"/>
    </source>
</evidence>
<evidence type="ECO:0000313" key="2">
    <source>
        <dbReference type="Proteomes" id="UP001629156"/>
    </source>
</evidence>
<organism evidence="1 2">
    <name type="scientific">Flavobacterium rhizosphaerae</name>
    <dbReference type="NCBI Taxonomy" id="3163298"/>
    <lineage>
        <taxon>Bacteria</taxon>
        <taxon>Pseudomonadati</taxon>
        <taxon>Bacteroidota</taxon>
        <taxon>Flavobacteriia</taxon>
        <taxon>Flavobacteriales</taxon>
        <taxon>Flavobacteriaceae</taxon>
        <taxon>Flavobacterium</taxon>
    </lineage>
</organism>
<protein>
    <submittedName>
        <fullName evidence="1">Carboxypeptidase-like regulatory domain-containing protein</fullName>
    </submittedName>
</protein>
<reference evidence="1 2" key="1">
    <citation type="submission" date="2024-06" db="EMBL/GenBank/DDBJ databases">
        <authorList>
            <person name="Kaempfer P."/>
            <person name="Viver T."/>
        </authorList>
    </citation>
    <scope>NUCLEOTIDE SEQUENCE [LARGE SCALE GENOMIC DNA]</scope>
    <source>
        <strain evidence="1 2">ST-119</strain>
    </source>
</reference>
<dbReference type="EMBL" id="JBELPZ010000010">
    <property type="protein sequence ID" value="MFL9844975.1"/>
    <property type="molecule type" value="Genomic_DNA"/>
</dbReference>
<sequence>MIIRLWLLLILFTGFFARGQALFGYVYDEAENLPLQGANVYIDGTTINTSTNEKGFFKINIPQGYRSPVIISYIGFESITLDDPSQYEKGVKVLLRESTVTLNEVVIDKNPPFTRKQMLKAFRRQFLGTSRNGNSCKIENEEVILLRYDSKTNTLLAKATEPLHITNKRLQYDINFNLAYFNVDYQRQSLEDADVIKSFYAGTTFFTDVSKNGSADDKRKENYLGSVAHLMKTMASNTWAAQKFGLFYKSFPANPQQYLKLKDTLDLVKVEVVNLPAPKQPGKIIIAGGPPGIDGNITKKMESRQPQKAFDILYNGKEQSNIVFESEGLYIDKNGLFFPITGISFGGYMAKLKAGDLLPIDYIYKD</sequence>
<comment type="caution">
    <text evidence="1">The sequence shown here is derived from an EMBL/GenBank/DDBJ whole genome shotgun (WGS) entry which is preliminary data.</text>
</comment>
<dbReference type="Pfam" id="PF13715">
    <property type="entry name" value="CarbopepD_reg_2"/>
    <property type="match status" value="1"/>
</dbReference>
<dbReference type="RefSeq" id="WP_408085235.1">
    <property type="nucleotide sequence ID" value="NZ_JBELPZ010000010.1"/>
</dbReference>